<evidence type="ECO:0000256" key="2">
    <source>
        <dbReference type="ARBA" id="ARBA00023315"/>
    </source>
</evidence>
<proteinExistence type="predicted"/>
<dbReference type="Proteomes" id="UP001497392">
    <property type="component" value="Unassembled WGS sequence"/>
</dbReference>
<dbReference type="CDD" id="cd04301">
    <property type="entry name" value="NAT_SF"/>
    <property type="match status" value="1"/>
</dbReference>
<dbReference type="InterPro" id="IPR007965">
    <property type="entry name" value="GNAT_ATAT"/>
</dbReference>
<feature type="domain" description="N-acetyltransferase" evidence="3">
    <location>
        <begin position="1"/>
        <end position="107"/>
    </location>
</feature>
<dbReference type="InterPro" id="IPR016181">
    <property type="entry name" value="Acyl_CoA_acyltransferase"/>
</dbReference>
<dbReference type="Gene3D" id="3.40.630.30">
    <property type="match status" value="1"/>
</dbReference>
<dbReference type="Pfam" id="PF05301">
    <property type="entry name" value="Acetyltransf_16"/>
    <property type="match status" value="1"/>
</dbReference>
<evidence type="ECO:0000313" key="5">
    <source>
        <dbReference type="Proteomes" id="UP001497392"/>
    </source>
</evidence>
<sequence>MVDLLARVCLVGLLKTGNKTLFLRDSSSAYCTRQPLCILDFFVLPQHQRQGMGQAMLQVFQATEGESPSSVAYDTPSPKLLAFLKKHYGLWEYLQQDNKFVVFPSFWESDSLAPTMHAQPMTSTQWTSVASRPLTPPRTRSGMMHLARRPATAASGLYTY</sequence>
<dbReference type="SUPFAM" id="SSF55729">
    <property type="entry name" value="Acyl-CoA N-acyltransferases (Nat)"/>
    <property type="match status" value="1"/>
</dbReference>
<evidence type="ECO:0000313" key="4">
    <source>
        <dbReference type="EMBL" id="CAL5228827.1"/>
    </source>
</evidence>
<comment type="caution">
    <text evidence="4">The sequence shown here is derived from an EMBL/GenBank/DDBJ whole genome shotgun (WGS) entry which is preliminary data.</text>
</comment>
<protein>
    <submittedName>
        <fullName evidence="4">G12029 protein</fullName>
    </submittedName>
</protein>
<organism evidence="4 5">
    <name type="scientific">Coccomyxa viridis</name>
    <dbReference type="NCBI Taxonomy" id="1274662"/>
    <lineage>
        <taxon>Eukaryota</taxon>
        <taxon>Viridiplantae</taxon>
        <taxon>Chlorophyta</taxon>
        <taxon>core chlorophytes</taxon>
        <taxon>Trebouxiophyceae</taxon>
        <taxon>Trebouxiophyceae incertae sedis</taxon>
        <taxon>Coccomyxaceae</taxon>
        <taxon>Coccomyxa</taxon>
    </lineage>
</organism>
<keyword evidence="5" id="KW-1185">Reference proteome</keyword>
<dbReference type="PROSITE" id="PS51730">
    <property type="entry name" value="GNAT_ATAT"/>
    <property type="match status" value="1"/>
</dbReference>
<reference evidence="4 5" key="1">
    <citation type="submission" date="2024-06" db="EMBL/GenBank/DDBJ databases">
        <authorList>
            <person name="Kraege A."/>
            <person name="Thomma B."/>
        </authorList>
    </citation>
    <scope>NUCLEOTIDE SEQUENCE [LARGE SCALE GENOMIC DNA]</scope>
</reference>
<keyword evidence="2" id="KW-0012">Acyltransferase</keyword>
<keyword evidence="1" id="KW-0808">Transferase</keyword>
<dbReference type="EMBL" id="CAXHTA020000019">
    <property type="protein sequence ID" value="CAL5228827.1"/>
    <property type="molecule type" value="Genomic_DNA"/>
</dbReference>
<name>A0ABP1GBZ9_9CHLO</name>
<evidence type="ECO:0000259" key="3">
    <source>
        <dbReference type="PROSITE" id="PS51730"/>
    </source>
</evidence>
<evidence type="ECO:0000256" key="1">
    <source>
        <dbReference type="ARBA" id="ARBA00022679"/>
    </source>
</evidence>
<dbReference type="PANTHER" id="PTHR12327:SF0">
    <property type="entry name" value="ALPHA-TUBULIN N-ACETYLTRANSFERASE 1"/>
    <property type="match status" value="1"/>
</dbReference>
<gene>
    <name evidence="4" type="primary">g12029</name>
    <name evidence="4" type="ORF">VP750_LOCUS10733</name>
</gene>
<dbReference type="PANTHER" id="PTHR12327">
    <property type="entry name" value="ALPHA-TUBULIN N-ACETYLTRANSFERASE 1"/>
    <property type="match status" value="1"/>
</dbReference>
<dbReference type="InterPro" id="IPR038746">
    <property type="entry name" value="Atat"/>
</dbReference>
<accession>A0ABP1GBZ9</accession>